<dbReference type="InterPro" id="IPR012337">
    <property type="entry name" value="RNaseH-like_sf"/>
</dbReference>
<reference evidence="2 3" key="1">
    <citation type="submission" date="2018-06" db="EMBL/GenBank/DDBJ databases">
        <title>Marinomonas sp. YLB-05 draft genome sequence.</title>
        <authorList>
            <person name="Yu L."/>
            <person name="Tang X."/>
        </authorList>
    </citation>
    <scope>NUCLEOTIDE SEQUENCE [LARGE SCALE GENOMIC DNA]</scope>
    <source>
        <strain evidence="2 3">YLB-05</strain>
    </source>
</reference>
<protein>
    <submittedName>
        <fullName evidence="2">3'-5' exonuclease domain-containing protein 2</fullName>
    </submittedName>
</protein>
<dbReference type="SMART" id="SM00474">
    <property type="entry name" value="35EXOc"/>
    <property type="match status" value="1"/>
</dbReference>
<dbReference type="PANTHER" id="PTHR47765">
    <property type="entry name" value="3'-5' EXONUCLEASE DOMAIN-CONTAINING PROTEIN"/>
    <property type="match status" value="1"/>
</dbReference>
<dbReference type="GO" id="GO:0003676">
    <property type="term" value="F:nucleic acid binding"/>
    <property type="evidence" value="ECO:0007669"/>
    <property type="project" value="InterPro"/>
</dbReference>
<sequence>MKRPTKEEISALPLYQGVALTDITIVETEQDAKRAFGILKQEVCVGFDTESKPIFQKGQVSPGPSLIQLATESQGFLFPTRFQAALAVAKLLLTDTTIQKIGFGLKDDKRELKSKLNIDIANTLDLSIKLKQMVGEKNSIGARAAVAMVLQQRLGKGAQKSNWGAYPLKESQILYAANDAHSALRTYKALELL</sequence>
<dbReference type="OrthoDB" id="9793333at2"/>
<dbReference type="InterPro" id="IPR036397">
    <property type="entry name" value="RNaseH_sf"/>
</dbReference>
<keyword evidence="3" id="KW-1185">Reference proteome</keyword>
<keyword evidence="2" id="KW-0540">Nuclease</keyword>
<name>A0A370U718_9GAMM</name>
<evidence type="ECO:0000313" key="2">
    <source>
        <dbReference type="EMBL" id="RDL43570.1"/>
    </source>
</evidence>
<dbReference type="PANTHER" id="PTHR47765:SF2">
    <property type="entry name" value="EXONUCLEASE MUT-7 HOMOLOG"/>
    <property type="match status" value="1"/>
</dbReference>
<dbReference type="AlphaFoldDB" id="A0A370U718"/>
<comment type="caution">
    <text evidence="2">The sequence shown here is derived from an EMBL/GenBank/DDBJ whole genome shotgun (WGS) entry which is preliminary data.</text>
</comment>
<dbReference type="Gene3D" id="3.30.420.10">
    <property type="entry name" value="Ribonuclease H-like superfamily/Ribonuclease H"/>
    <property type="match status" value="1"/>
</dbReference>
<organism evidence="2 3">
    <name type="scientific">Marinomonas piezotolerans</name>
    <dbReference type="NCBI Taxonomy" id="2213058"/>
    <lineage>
        <taxon>Bacteria</taxon>
        <taxon>Pseudomonadati</taxon>
        <taxon>Pseudomonadota</taxon>
        <taxon>Gammaproteobacteria</taxon>
        <taxon>Oceanospirillales</taxon>
        <taxon>Oceanospirillaceae</taxon>
        <taxon>Marinomonas</taxon>
    </lineage>
</organism>
<keyword evidence="2" id="KW-0378">Hydrolase</keyword>
<dbReference type="InterPro" id="IPR052408">
    <property type="entry name" value="Exonuclease_MUT-7-like"/>
</dbReference>
<dbReference type="GO" id="GO:0006139">
    <property type="term" value="P:nucleobase-containing compound metabolic process"/>
    <property type="evidence" value="ECO:0007669"/>
    <property type="project" value="InterPro"/>
</dbReference>
<dbReference type="Proteomes" id="UP000254326">
    <property type="component" value="Unassembled WGS sequence"/>
</dbReference>
<evidence type="ECO:0000313" key="3">
    <source>
        <dbReference type="Proteomes" id="UP000254326"/>
    </source>
</evidence>
<proteinExistence type="predicted"/>
<keyword evidence="2" id="KW-0269">Exonuclease</keyword>
<dbReference type="InterPro" id="IPR002562">
    <property type="entry name" value="3'-5'_exonuclease_dom"/>
</dbReference>
<dbReference type="Pfam" id="PF01612">
    <property type="entry name" value="DNA_pol_A_exo1"/>
    <property type="match status" value="1"/>
</dbReference>
<evidence type="ECO:0000259" key="1">
    <source>
        <dbReference type="SMART" id="SM00474"/>
    </source>
</evidence>
<dbReference type="CDD" id="cd06141">
    <property type="entry name" value="WRN_exo"/>
    <property type="match status" value="1"/>
</dbReference>
<dbReference type="EMBL" id="QKRA01000007">
    <property type="protein sequence ID" value="RDL43570.1"/>
    <property type="molecule type" value="Genomic_DNA"/>
</dbReference>
<gene>
    <name evidence="2" type="ORF">DN730_14315</name>
</gene>
<accession>A0A370U718</accession>
<dbReference type="SUPFAM" id="SSF53098">
    <property type="entry name" value="Ribonuclease H-like"/>
    <property type="match status" value="1"/>
</dbReference>
<feature type="domain" description="3'-5' exonuclease" evidence="1">
    <location>
        <begin position="23"/>
        <end position="193"/>
    </location>
</feature>
<dbReference type="GO" id="GO:0008408">
    <property type="term" value="F:3'-5' exonuclease activity"/>
    <property type="evidence" value="ECO:0007669"/>
    <property type="project" value="InterPro"/>
</dbReference>